<dbReference type="PROSITE" id="PS00028">
    <property type="entry name" value="ZINC_FINGER_C2H2_1"/>
    <property type="match status" value="1"/>
</dbReference>
<feature type="compositionally biased region" description="Polar residues" evidence="7">
    <location>
        <begin position="495"/>
        <end position="508"/>
    </location>
</feature>
<evidence type="ECO:0000256" key="1">
    <source>
        <dbReference type="ARBA" id="ARBA00007416"/>
    </source>
</evidence>
<feature type="region of interest" description="Disordered" evidence="7">
    <location>
        <begin position="1"/>
        <end position="23"/>
    </location>
</feature>
<dbReference type="Pfam" id="PF23320">
    <property type="entry name" value="Zn_SUZ12"/>
    <property type="match status" value="1"/>
</dbReference>
<dbReference type="EMBL" id="CP144692">
    <property type="protein sequence ID" value="WVY98436.1"/>
    <property type="molecule type" value="Genomic_DNA"/>
</dbReference>
<protein>
    <recommendedName>
        <fullName evidence="8">C2H2-type domain-containing protein</fullName>
    </recommendedName>
</protein>
<dbReference type="InterPro" id="IPR019135">
    <property type="entry name" value="Polycomb_protein_VEFS-Box"/>
</dbReference>
<keyword evidence="2" id="KW-0479">Metal-binding</keyword>
<keyword evidence="10" id="KW-1185">Reference proteome</keyword>
<keyword evidence="3" id="KW-0863">Zinc-finger</keyword>
<dbReference type="GO" id="GO:0031490">
    <property type="term" value="F:chromatin DNA binding"/>
    <property type="evidence" value="ECO:0007669"/>
    <property type="project" value="TreeGrafter"/>
</dbReference>
<evidence type="ECO:0000256" key="5">
    <source>
        <dbReference type="ARBA" id="ARBA00023015"/>
    </source>
</evidence>
<comment type="similarity">
    <text evidence="1">Belongs to the VEFS (VRN2-EMF2-FIS2-SU(Z)12) family.</text>
</comment>
<dbReference type="InterPro" id="IPR057540">
    <property type="entry name" value="Znf_SUZ12"/>
</dbReference>
<keyword evidence="6" id="KW-0804">Transcription</keyword>
<evidence type="ECO:0000256" key="6">
    <source>
        <dbReference type="ARBA" id="ARBA00023163"/>
    </source>
</evidence>
<dbReference type="PANTHER" id="PTHR22597:SF22">
    <property type="entry name" value="POLYCOMB GROUP PROTEIN EMBRYONIC FLOWER 2-RELATED"/>
    <property type="match status" value="1"/>
</dbReference>
<dbReference type="InterPro" id="IPR013087">
    <property type="entry name" value="Znf_C2H2_type"/>
</dbReference>
<dbReference type="InterPro" id="IPR056068">
    <property type="entry name" value="EMF2-like_DUF7651"/>
</dbReference>
<keyword evidence="5" id="KW-0805">Transcription regulation</keyword>
<evidence type="ECO:0000259" key="8">
    <source>
        <dbReference type="PROSITE" id="PS00028"/>
    </source>
</evidence>
<dbReference type="Pfam" id="PF24663">
    <property type="entry name" value="DUF7651"/>
    <property type="match status" value="1"/>
</dbReference>
<evidence type="ECO:0000313" key="10">
    <source>
        <dbReference type="Proteomes" id="UP001374535"/>
    </source>
</evidence>
<keyword evidence="4" id="KW-0862">Zinc</keyword>
<dbReference type="PANTHER" id="PTHR22597">
    <property type="entry name" value="POLYCOMB GROUP PROTEIN"/>
    <property type="match status" value="1"/>
</dbReference>
<reference evidence="9 10" key="1">
    <citation type="journal article" date="2023" name="Life. Sci Alliance">
        <title>Evolutionary insights into 3D genome organization and epigenetic landscape of Vigna mungo.</title>
        <authorList>
            <person name="Junaid A."/>
            <person name="Singh B."/>
            <person name="Bhatia S."/>
        </authorList>
    </citation>
    <scope>NUCLEOTIDE SEQUENCE [LARGE SCALE GENOMIC DNA]</scope>
    <source>
        <strain evidence="9">Urdbean</strain>
    </source>
</reference>
<dbReference type="CDD" id="cd21553">
    <property type="entry name" value="VEFS-box_EMF2-like"/>
    <property type="match status" value="1"/>
</dbReference>
<organism evidence="9 10">
    <name type="scientific">Vigna mungo</name>
    <name type="common">Black gram</name>
    <name type="synonym">Phaseolus mungo</name>
    <dbReference type="NCBI Taxonomy" id="3915"/>
    <lineage>
        <taxon>Eukaryota</taxon>
        <taxon>Viridiplantae</taxon>
        <taxon>Streptophyta</taxon>
        <taxon>Embryophyta</taxon>
        <taxon>Tracheophyta</taxon>
        <taxon>Spermatophyta</taxon>
        <taxon>Magnoliopsida</taxon>
        <taxon>eudicotyledons</taxon>
        <taxon>Gunneridae</taxon>
        <taxon>Pentapetalae</taxon>
        <taxon>rosids</taxon>
        <taxon>fabids</taxon>
        <taxon>Fabales</taxon>
        <taxon>Fabaceae</taxon>
        <taxon>Papilionoideae</taxon>
        <taxon>50 kb inversion clade</taxon>
        <taxon>NPAAA clade</taxon>
        <taxon>indigoferoid/millettioid clade</taxon>
        <taxon>Phaseoleae</taxon>
        <taxon>Vigna</taxon>
    </lineage>
</organism>
<dbReference type="AlphaFoldDB" id="A0AAQ3MWM8"/>
<feature type="compositionally biased region" description="Basic and acidic residues" evidence="7">
    <location>
        <begin position="509"/>
        <end position="526"/>
    </location>
</feature>
<evidence type="ECO:0000256" key="2">
    <source>
        <dbReference type="ARBA" id="ARBA00022723"/>
    </source>
</evidence>
<name>A0AAQ3MWM8_VIGMU</name>
<gene>
    <name evidence="9" type="ORF">V8G54_030587</name>
</gene>
<feature type="region of interest" description="Disordered" evidence="7">
    <location>
        <begin position="493"/>
        <end position="526"/>
    </location>
</feature>
<evidence type="ECO:0000256" key="7">
    <source>
        <dbReference type="SAM" id="MobiDB-lite"/>
    </source>
</evidence>
<dbReference type="GO" id="GO:0005634">
    <property type="term" value="C:nucleus"/>
    <property type="evidence" value="ECO:0007669"/>
    <property type="project" value="TreeGrafter"/>
</dbReference>
<accession>A0AAQ3MWM8</accession>
<proteinExistence type="inferred from homology"/>
<dbReference type="GO" id="GO:0008270">
    <property type="term" value="F:zinc ion binding"/>
    <property type="evidence" value="ECO:0007669"/>
    <property type="project" value="UniProtKB-KW"/>
</dbReference>
<evidence type="ECO:0000256" key="3">
    <source>
        <dbReference type="ARBA" id="ARBA00022771"/>
    </source>
</evidence>
<dbReference type="Pfam" id="PF09733">
    <property type="entry name" value="VEFS-Box"/>
    <property type="match status" value="1"/>
</dbReference>
<evidence type="ECO:0000313" key="9">
    <source>
        <dbReference type="EMBL" id="WVY98436.1"/>
    </source>
</evidence>
<evidence type="ECO:0000256" key="4">
    <source>
        <dbReference type="ARBA" id="ARBA00022833"/>
    </source>
</evidence>
<dbReference type="Proteomes" id="UP001374535">
    <property type="component" value="Chromosome 9"/>
</dbReference>
<feature type="domain" description="C2H2-type" evidence="8">
    <location>
        <begin position="352"/>
        <end position="373"/>
    </location>
</feature>
<sequence length="829" mass="95607">MLDLNETPSEEMQGAASERYSRSRNQPDAEYIWTNLSEEQKLVASNSFNVYIEPVVIYNEIQSRPRFLQRCLYHNRKAKHKKRILMTVLLSWKVEEIQSLFPMCICLGRLLDPNEEHTGEEKYHVSRIFTFEGPTGIDWDGINHVRVNFMLPQIEKLAVETNYDKYFLFILASAKNPISLSKVNASTLTSEVASNESSGGEKCVYGKVSLKFLYKILNISPNSPLQYRTEIQFSTELRSCNLKYWLQYYTRTKSNIISIRDSNDDSEVEAMSKKLEISTGFEEFGAAMEAASGRIQERREESSLSSSLPHFTWSPGIVSFYYRYDILASLYYHNMLHRLEEVLIAVTENFTCAICLVQCINYKSLKFHLRSSHQIFRFEFSESEEFPSVSVSVKNENWWRELIDPKVDTFIYCIKKPKSRKPKTSSHGRNDTDPVVLDVELRIGGIVANPRLMENMDISLSKYVSDDGSNAIQQDQPEEVSNNVVLEVGQEHVSNEVSDPSQCRVSSVSDHDETRGVQEVDHDETHGVQKVDNEEISNAIVVYTGEDCVPTISEHDNGTLVVLEDDVSNATILHTNEDHVSPVFKHDNGVDAVQQDAVQQDVVQQDAVQQDAEQQDVVQQDPVQQDVVQQDAEQQDEVSNAITLHPSPDFVPFVPTNEGTSSVQQAEEKEKLLSECYDPDMLARWKKRTFYHSHTYQAMDLEEVAKDEDSEDEINEGAREIEERRLCFEESLIEKIDMQRLELLDLTENEKRFVTMWNSFVKKHRVLVDGHVNWAYEAFTKYHCAELVHSTPLNWTWRMFMIKLYDYGLLKPNTMITCYAILKQYREQK</sequence>